<dbReference type="RefSeq" id="WP_023553875.1">
    <property type="nucleotide sequence ID" value="NZ_CM002285.1"/>
</dbReference>
<name>V6JH55_STRRC</name>
<keyword evidence="2" id="KW-1185">Reference proteome</keyword>
<accession>V6JH55</accession>
<protein>
    <submittedName>
        <fullName evidence="1">Uncharacterized protein</fullName>
    </submittedName>
</protein>
<gene>
    <name evidence="1" type="ORF">M878_45055</name>
</gene>
<dbReference type="PATRIC" id="fig|1352936.5.peg.9354"/>
<dbReference type="Proteomes" id="UP000017984">
    <property type="component" value="Chromosome"/>
</dbReference>
<reference evidence="1 2" key="1">
    <citation type="journal article" date="2014" name="Genome Announc.">
        <title>Draft Genome Sequence of Streptomyces roseochromogenes subsp. oscitans DS 12.976, Producer of the Aminocoumarin Antibiotic Clorobiocin.</title>
        <authorList>
            <person name="Ruckert C."/>
            <person name="Kalinowski J."/>
            <person name="Heide L."/>
            <person name="Apel A.K."/>
        </authorList>
    </citation>
    <scope>NUCLEOTIDE SEQUENCE [LARGE SCALE GENOMIC DNA]</scope>
    <source>
        <strain evidence="1 2">DS 12.976</strain>
    </source>
</reference>
<comment type="caution">
    <text evidence="1">The sequence shown here is derived from an EMBL/GenBank/DDBJ whole genome shotgun (WGS) entry which is preliminary data.</text>
</comment>
<dbReference type="HOGENOM" id="CLU_3012510_0_0_11"/>
<organism evidence="1 2">
    <name type="scientific">Streptomyces roseochromogenus subsp. oscitans DS 12.976</name>
    <dbReference type="NCBI Taxonomy" id="1352936"/>
    <lineage>
        <taxon>Bacteria</taxon>
        <taxon>Bacillati</taxon>
        <taxon>Actinomycetota</taxon>
        <taxon>Actinomycetes</taxon>
        <taxon>Kitasatosporales</taxon>
        <taxon>Streptomycetaceae</taxon>
        <taxon>Streptomyces</taxon>
    </lineage>
</organism>
<proteinExistence type="predicted"/>
<evidence type="ECO:0000313" key="2">
    <source>
        <dbReference type="Proteomes" id="UP000017984"/>
    </source>
</evidence>
<sequence length="56" mass="6166">MKRRKVYGPDRDPVSRHVGEPLLDGALRALLKPGELGCSRRLSMDFTPTRSPGCTA</sequence>
<evidence type="ECO:0000313" key="1">
    <source>
        <dbReference type="EMBL" id="EST18491.1"/>
    </source>
</evidence>
<dbReference type="EMBL" id="AWQX01000391">
    <property type="protein sequence ID" value="EST18491.1"/>
    <property type="molecule type" value="Genomic_DNA"/>
</dbReference>
<dbReference type="AlphaFoldDB" id="V6JH55"/>